<evidence type="ECO:0000313" key="3">
    <source>
        <dbReference type="Proteomes" id="UP001151760"/>
    </source>
</evidence>
<sequence>MFKTCKAEVENQLDKKIKILRSDRGGEYESNDFVEFCCTFGIVHQTTAPYTPQQNGVAEHKNRTLKNTINSMLINSGAPRSHWGEACLAANTILNKIPHKKSDKSLYQLWRGMQPFYKMIKVWGCLAKVQIPLPKRTKLRPKTIDYAYLGPTKNNVAYRFLLYKSNVKDISNNITIESAEAEFFENTFPYKDKDKQISNPRKRVLDD</sequence>
<evidence type="ECO:0000313" key="2">
    <source>
        <dbReference type="EMBL" id="GJT40339.1"/>
    </source>
</evidence>
<name>A0ABQ5DMZ1_9ASTR</name>
<feature type="domain" description="Integrase catalytic" evidence="1">
    <location>
        <begin position="1"/>
        <end position="114"/>
    </location>
</feature>
<dbReference type="Gene3D" id="3.30.420.10">
    <property type="entry name" value="Ribonuclease H-like superfamily/Ribonuclease H"/>
    <property type="match status" value="1"/>
</dbReference>
<accession>A0ABQ5DMZ1</accession>
<dbReference type="InterPro" id="IPR039537">
    <property type="entry name" value="Retrotran_Ty1/copia-like"/>
</dbReference>
<dbReference type="PANTHER" id="PTHR42648:SF20">
    <property type="entry name" value="RNA-DIRECTED DNA POLYMERASE"/>
    <property type="match status" value="1"/>
</dbReference>
<protein>
    <submittedName>
        <fullName evidence="2">Retrovirus-related pol polyprotein from transposon TNT 1-94</fullName>
    </submittedName>
</protein>
<reference evidence="2" key="2">
    <citation type="submission" date="2022-01" db="EMBL/GenBank/DDBJ databases">
        <authorList>
            <person name="Yamashiro T."/>
            <person name="Shiraishi A."/>
            <person name="Satake H."/>
            <person name="Nakayama K."/>
        </authorList>
    </citation>
    <scope>NUCLEOTIDE SEQUENCE</scope>
</reference>
<dbReference type="Proteomes" id="UP001151760">
    <property type="component" value="Unassembled WGS sequence"/>
</dbReference>
<dbReference type="PANTHER" id="PTHR42648">
    <property type="entry name" value="TRANSPOSASE, PUTATIVE-RELATED"/>
    <property type="match status" value="1"/>
</dbReference>
<organism evidence="2 3">
    <name type="scientific">Tanacetum coccineum</name>
    <dbReference type="NCBI Taxonomy" id="301880"/>
    <lineage>
        <taxon>Eukaryota</taxon>
        <taxon>Viridiplantae</taxon>
        <taxon>Streptophyta</taxon>
        <taxon>Embryophyta</taxon>
        <taxon>Tracheophyta</taxon>
        <taxon>Spermatophyta</taxon>
        <taxon>Magnoliopsida</taxon>
        <taxon>eudicotyledons</taxon>
        <taxon>Gunneridae</taxon>
        <taxon>Pentapetalae</taxon>
        <taxon>asterids</taxon>
        <taxon>campanulids</taxon>
        <taxon>Asterales</taxon>
        <taxon>Asteraceae</taxon>
        <taxon>Asteroideae</taxon>
        <taxon>Anthemideae</taxon>
        <taxon>Anthemidinae</taxon>
        <taxon>Tanacetum</taxon>
    </lineage>
</organism>
<dbReference type="InterPro" id="IPR012337">
    <property type="entry name" value="RNaseH-like_sf"/>
</dbReference>
<comment type="caution">
    <text evidence="2">The sequence shown here is derived from an EMBL/GenBank/DDBJ whole genome shotgun (WGS) entry which is preliminary data.</text>
</comment>
<dbReference type="SUPFAM" id="SSF53098">
    <property type="entry name" value="Ribonuclease H-like"/>
    <property type="match status" value="1"/>
</dbReference>
<dbReference type="EMBL" id="BQNB010015464">
    <property type="protein sequence ID" value="GJT40339.1"/>
    <property type="molecule type" value="Genomic_DNA"/>
</dbReference>
<dbReference type="InterPro" id="IPR001584">
    <property type="entry name" value="Integrase_cat-core"/>
</dbReference>
<gene>
    <name evidence="2" type="ORF">Tco_0940204</name>
</gene>
<reference evidence="2" key="1">
    <citation type="journal article" date="2022" name="Int. J. Mol. Sci.">
        <title>Draft Genome of Tanacetum Coccineum: Genomic Comparison of Closely Related Tanacetum-Family Plants.</title>
        <authorList>
            <person name="Yamashiro T."/>
            <person name="Shiraishi A."/>
            <person name="Nakayama K."/>
            <person name="Satake H."/>
        </authorList>
    </citation>
    <scope>NUCLEOTIDE SEQUENCE</scope>
</reference>
<dbReference type="PROSITE" id="PS50994">
    <property type="entry name" value="INTEGRASE"/>
    <property type="match status" value="1"/>
</dbReference>
<proteinExistence type="predicted"/>
<dbReference type="InterPro" id="IPR036397">
    <property type="entry name" value="RNaseH_sf"/>
</dbReference>
<keyword evidence="3" id="KW-1185">Reference proteome</keyword>
<evidence type="ECO:0000259" key="1">
    <source>
        <dbReference type="PROSITE" id="PS50994"/>
    </source>
</evidence>